<protein>
    <submittedName>
        <fullName evidence="3">CPBP family intramembrane metalloprotease</fullName>
    </submittedName>
</protein>
<accession>A0ABT1NJ42</accession>
<dbReference type="EMBL" id="JAJEKE010000020">
    <property type="protein sequence ID" value="MCQ1531287.1"/>
    <property type="molecule type" value="Genomic_DNA"/>
</dbReference>
<proteinExistence type="predicted"/>
<evidence type="ECO:0000256" key="1">
    <source>
        <dbReference type="SAM" id="Phobius"/>
    </source>
</evidence>
<feature type="transmembrane region" description="Helical" evidence="1">
    <location>
        <begin position="76"/>
        <end position="92"/>
    </location>
</feature>
<reference evidence="3 4" key="1">
    <citation type="submission" date="2021-10" db="EMBL/GenBank/DDBJ databases">
        <title>Lutispora strain m25 sp. nov., a thermophilic, non-spore-forming bacterium isolated from a lab-scale methanogenic bioreactor digesting anaerobic sludge.</title>
        <authorList>
            <person name="El Houari A."/>
            <person name="Mcdonald J."/>
        </authorList>
    </citation>
    <scope>NUCLEOTIDE SEQUENCE [LARGE SCALE GENOMIC DNA]</scope>
    <source>
        <strain evidence="4">m25</strain>
    </source>
</reference>
<sequence length="210" mass="23615">MITLVFLLLLGLTFFLTLVMRILGYLYKLEISIPEVIRYNASYVWLALIVIIGVLGGKSFNIALPSTALDIGLKGWFYILLVFSLFCIYSSYDIPKTSEQFIKFSIIFPIGEEILFRGIIQSLTTNLLKLHNRYIILPLFGSIPIVACISAICFGITHFQYHNFKINKLSLKQVLFAFVFGIFAGNIVEVTGSILYPVLFHIAGNTGTIL</sequence>
<keyword evidence="3" id="KW-0645">Protease</keyword>
<organism evidence="3 4">
    <name type="scientific">Lutispora saccharofermentans</name>
    <dbReference type="NCBI Taxonomy" id="3024236"/>
    <lineage>
        <taxon>Bacteria</taxon>
        <taxon>Bacillati</taxon>
        <taxon>Bacillota</taxon>
        <taxon>Clostridia</taxon>
        <taxon>Lutisporales</taxon>
        <taxon>Lutisporaceae</taxon>
        <taxon>Lutispora</taxon>
    </lineage>
</organism>
<keyword evidence="4" id="KW-1185">Reference proteome</keyword>
<dbReference type="InterPro" id="IPR003675">
    <property type="entry name" value="Rce1/LyrA-like_dom"/>
</dbReference>
<evidence type="ECO:0000259" key="2">
    <source>
        <dbReference type="Pfam" id="PF02517"/>
    </source>
</evidence>
<dbReference type="Proteomes" id="UP001651880">
    <property type="component" value="Unassembled WGS sequence"/>
</dbReference>
<feature type="transmembrane region" description="Helical" evidence="1">
    <location>
        <begin position="45"/>
        <end position="64"/>
    </location>
</feature>
<comment type="caution">
    <text evidence="3">The sequence shown here is derived from an EMBL/GenBank/DDBJ whole genome shotgun (WGS) entry which is preliminary data.</text>
</comment>
<keyword evidence="3" id="KW-0378">Hydrolase</keyword>
<keyword evidence="1" id="KW-1133">Transmembrane helix</keyword>
<keyword evidence="1" id="KW-0812">Transmembrane</keyword>
<name>A0ABT1NJ42_9FIRM</name>
<feature type="transmembrane region" description="Helical" evidence="1">
    <location>
        <begin position="134"/>
        <end position="154"/>
    </location>
</feature>
<gene>
    <name evidence="3" type="ORF">LJD61_17310</name>
</gene>
<feature type="transmembrane region" description="Helical" evidence="1">
    <location>
        <begin position="174"/>
        <end position="196"/>
    </location>
</feature>
<dbReference type="Pfam" id="PF02517">
    <property type="entry name" value="Rce1-like"/>
    <property type="match status" value="1"/>
</dbReference>
<dbReference type="RefSeq" id="WP_255228814.1">
    <property type="nucleotide sequence ID" value="NZ_JAJEKE010000020.1"/>
</dbReference>
<dbReference type="GO" id="GO:0008237">
    <property type="term" value="F:metallopeptidase activity"/>
    <property type="evidence" value="ECO:0007669"/>
    <property type="project" value="UniProtKB-KW"/>
</dbReference>
<evidence type="ECO:0000313" key="4">
    <source>
        <dbReference type="Proteomes" id="UP001651880"/>
    </source>
</evidence>
<evidence type="ECO:0000313" key="3">
    <source>
        <dbReference type="EMBL" id="MCQ1531287.1"/>
    </source>
</evidence>
<keyword evidence="1" id="KW-0472">Membrane</keyword>
<feature type="domain" description="CAAX prenyl protease 2/Lysostaphin resistance protein A-like" evidence="2">
    <location>
        <begin position="102"/>
        <end position="206"/>
    </location>
</feature>
<keyword evidence="3" id="KW-0482">Metalloprotease</keyword>